<dbReference type="RefSeq" id="WP_013897893.1">
    <property type="nucleotide sequence ID" value="NC_015676.1"/>
</dbReference>
<accession>F7XQF3</accession>
<dbReference type="SUPFAM" id="SSF56059">
    <property type="entry name" value="Glutathione synthetase ATP-binding domain-like"/>
    <property type="match status" value="1"/>
</dbReference>
<sequence length="497" mass="54376">MFNKVLVANRGEIAIRIMRACKELGVSTVAVYSDADSNALFTKYADEAYAIGPPPASRSYLNIDAILEVAEKSGAEGIHPGYGFLSENSKFAEACEKAGINFIGPPSKVIEQMGSKIAARSTMEKAGVPVVPGSGEPIEDIDVALEIADSIGYPVMVKASAGGGGIGMKVVKSRENFKAAVSAIQSVARSTFGDPTVFVEKYLPEPRHIEFQILADKYGNTVYVSDRECSIQRRHQKLIEEAPSPVMTPEFREEMGSAAVKAAKTIDYENAGTVEFLYSQGDFYFLEVNTRLQVEHTITELVTGIDLAKDQLHIACGEELPYKQEDININGWAIECRINAEDPLNDFAPSPGKIRRYRSAGGPGVRVDSGVHVGYTISPYYDSMISKLSVWGRDRNEAISRMQRALYEYVVVGVTTNLPFHRAVLSNDAFKKGELTTHFIEDNNILDEVRKIVDADSRASRTLASALDNYNPKVAAVAAAVKSYMESTQALDQRKTK</sequence>
<dbReference type="PANTHER" id="PTHR18866">
    <property type="entry name" value="CARBOXYLASE:PYRUVATE/ACETYL-COA/PROPIONYL-COA CARBOXYLASE"/>
    <property type="match status" value="1"/>
</dbReference>
<evidence type="ECO:0000256" key="10">
    <source>
        <dbReference type="ARBA" id="ARBA00022842"/>
    </source>
</evidence>
<keyword evidence="9 17" id="KW-0067">ATP-binding</keyword>
<dbReference type="InterPro" id="IPR011764">
    <property type="entry name" value="Biotin_carboxylation_dom"/>
</dbReference>
<dbReference type="GeneID" id="10822196"/>
<evidence type="ECO:0000256" key="5">
    <source>
        <dbReference type="ARBA" id="ARBA00013057"/>
    </source>
</evidence>
<dbReference type="Proteomes" id="UP000006622">
    <property type="component" value="Chromosome"/>
</dbReference>
<dbReference type="EC" id="6.4.1.1" evidence="5"/>
<dbReference type="InterPro" id="IPR050856">
    <property type="entry name" value="Biotin_carboxylase_complex"/>
</dbReference>
<dbReference type="Gene3D" id="3.30.470.20">
    <property type="entry name" value="ATP-grasp fold, B domain"/>
    <property type="match status" value="1"/>
</dbReference>
<gene>
    <name evidence="20" type="ordered locus">Mzhil_0587</name>
</gene>
<reference evidence="20" key="1">
    <citation type="submission" date="2010-07" db="EMBL/GenBank/DDBJ databases">
        <title>The complete genome of Methanosalsum zhilinae DSM 4017.</title>
        <authorList>
            <consortium name="US DOE Joint Genome Institute (JGI-PGF)"/>
            <person name="Lucas S."/>
            <person name="Copeland A."/>
            <person name="Lapidus A."/>
            <person name="Glavina del Rio T."/>
            <person name="Dalin E."/>
            <person name="Tice H."/>
            <person name="Bruce D."/>
            <person name="Goodwin L."/>
            <person name="Pitluck S."/>
            <person name="Kyrpides N."/>
            <person name="Mavromatis K."/>
            <person name="Ovchinnikova G."/>
            <person name="Daligault H."/>
            <person name="Detter J.C."/>
            <person name="Han C."/>
            <person name="Tapia R."/>
            <person name="Larimer F."/>
            <person name="Land M."/>
            <person name="Hauser L."/>
            <person name="Markowitz V."/>
            <person name="Cheng J.-F."/>
            <person name="Hugenholtz P."/>
            <person name="Woyke T."/>
            <person name="Wu D."/>
            <person name="Spring S."/>
            <person name="Schueler E."/>
            <person name="Brambilla E."/>
            <person name="Klenk H.-P."/>
            <person name="Eisen J.A."/>
        </authorList>
    </citation>
    <scope>NUCLEOTIDE SEQUENCE</scope>
    <source>
        <strain evidence="20">DSM 4017</strain>
    </source>
</reference>
<dbReference type="InterPro" id="IPR005481">
    <property type="entry name" value="BC-like_N"/>
</dbReference>
<keyword evidence="21" id="KW-1185">Reference proteome</keyword>
<dbReference type="PROSITE" id="PS50975">
    <property type="entry name" value="ATP_GRASP"/>
    <property type="match status" value="1"/>
</dbReference>
<dbReference type="InterPro" id="IPR005479">
    <property type="entry name" value="CPAse_ATP-bd"/>
</dbReference>
<comment type="pathway">
    <text evidence="4">Carbohydrate biosynthesis; gluconeogenesis.</text>
</comment>
<dbReference type="InterPro" id="IPR011054">
    <property type="entry name" value="Rudment_hybrid_motif"/>
</dbReference>
<dbReference type="GO" id="GO:0005524">
    <property type="term" value="F:ATP binding"/>
    <property type="evidence" value="ECO:0007669"/>
    <property type="project" value="UniProtKB-UniRule"/>
</dbReference>
<comment type="function">
    <text evidence="3">Pyruvate carboxylase catalyzes a 2-step reaction, involving the ATP-dependent carboxylation of the covalently attached biotin in the first step and the transfer of the carboxyl group to pyruvate in the second.</text>
</comment>
<dbReference type="PROSITE" id="PS00867">
    <property type="entry name" value="CPSASE_2"/>
    <property type="match status" value="1"/>
</dbReference>
<keyword evidence="12" id="KW-0670">Pyruvate</keyword>
<evidence type="ECO:0000313" key="20">
    <source>
        <dbReference type="EMBL" id="AEH60454.1"/>
    </source>
</evidence>
<keyword evidence="10" id="KW-0460">Magnesium</keyword>
<organism evidence="20 21">
    <name type="scientific">Methanosalsum zhilinae (strain DSM 4017 / NBRC 107636 / OCM 62 / WeN5)</name>
    <name type="common">Methanohalophilus zhilinae</name>
    <dbReference type="NCBI Taxonomy" id="679901"/>
    <lineage>
        <taxon>Archaea</taxon>
        <taxon>Methanobacteriati</taxon>
        <taxon>Methanobacteriota</taxon>
        <taxon>Stenosarchaea group</taxon>
        <taxon>Methanomicrobia</taxon>
        <taxon>Methanosarcinales</taxon>
        <taxon>Methanosarcinaceae</taxon>
        <taxon>Methanosalsum</taxon>
    </lineage>
</organism>
<dbReference type="NCBIfam" id="NF006367">
    <property type="entry name" value="PRK08591.1"/>
    <property type="match status" value="1"/>
</dbReference>
<dbReference type="STRING" id="679901.Mzhil_0587"/>
<evidence type="ECO:0000256" key="12">
    <source>
        <dbReference type="ARBA" id="ARBA00023317"/>
    </source>
</evidence>
<dbReference type="SMART" id="SM00878">
    <property type="entry name" value="Biotin_carb_C"/>
    <property type="match status" value="1"/>
</dbReference>
<comment type="cofactor">
    <cofactor evidence="2">
        <name>Co(2+)</name>
        <dbReference type="ChEBI" id="CHEBI:48828"/>
    </cofactor>
</comment>
<dbReference type="InterPro" id="IPR011761">
    <property type="entry name" value="ATP-grasp"/>
</dbReference>
<dbReference type="PROSITE" id="PS50979">
    <property type="entry name" value="BC"/>
    <property type="match status" value="1"/>
</dbReference>
<evidence type="ECO:0000313" key="21">
    <source>
        <dbReference type="Proteomes" id="UP000006622"/>
    </source>
</evidence>
<dbReference type="InterPro" id="IPR004549">
    <property type="entry name" value="Acetyl_CoA_COase_biotin_COase"/>
</dbReference>
<keyword evidence="8 17" id="KW-0547">Nucleotide-binding</keyword>
<dbReference type="PROSITE" id="PS00866">
    <property type="entry name" value="CPSASE_1"/>
    <property type="match status" value="1"/>
</dbReference>
<dbReference type="Pfam" id="PF02786">
    <property type="entry name" value="CPSase_L_D2"/>
    <property type="match status" value="1"/>
</dbReference>
<dbReference type="GO" id="GO:0004736">
    <property type="term" value="F:pyruvate carboxylase activity"/>
    <property type="evidence" value="ECO:0007669"/>
    <property type="project" value="UniProtKB-EC"/>
</dbReference>
<evidence type="ECO:0000256" key="14">
    <source>
        <dbReference type="ARBA" id="ARBA00064342"/>
    </source>
</evidence>
<keyword evidence="7 20" id="KW-0436">Ligase</keyword>
<dbReference type="NCBIfam" id="TIGR00514">
    <property type="entry name" value="accC"/>
    <property type="match status" value="1"/>
</dbReference>
<evidence type="ECO:0000256" key="17">
    <source>
        <dbReference type="PROSITE-ProRule" id="PRU00409"/>
    </source>
</evidence>
<feature type="domain" description="Biotin carboxylation" evidence="19">
    <location>
        <begin position="1"/>
        <end position="445"/>
    </location>
</feature>
<evidence type="ECO:0000256" key="3">
    <source>
        <dbReference type="ARBA" id="ARBA00002380"/>
    </source>
</evidence>
<dbReference type="EMBL" id="CP002101">
    <property type="protein sequence ID" value="AEH60454.1"/>
    <property type="molecule type" value="Genomic_DNA"/>
</dbReference>
<evidence type="ECO:0000256" key="6">
    <source>
        <dbReference type="ARBA" id="ARBA00022432"/>
    </source>
</evidence>
<comment type="catalytic activity">
    <reaction evidence="13">
        <text>hydrogencarbonate + pyruvate + ATP = oxaloacetate + ADP + phosphate + H(+)</text>
        <dbReference type="Rhea" id="RHEA:20844"/>
        <dbReference type="ChEBI" id="CHEBI:15361"/>
        <dbReference type="ChEBI" id="CHEBI:15378"/>
        <dbReference type="ChEBI" id="CHEBI:16452"/>
        <dbReference type="ChEBI" id="CHEBI:17544"/>
        <dbReference type="ChEBI" id="CHEBI:30616"/>
        <dbReference type="ChEBI" id="CHEBI:43474"/>
        <dbReference type="ChEBI" id="CHEBI:456216"/>
        <dbReference type="EC" id="6.4.1.1"/>
    </reaction>
</comment>
<dbReference type="HOGENOM" id="CLU_000395_3_2_2"/>
<dbReference type="GO" id="GO:0006094">
    <property type="term" value="P:gluconeogenesis"/>
    <property type="evidence" value="ECO:0007669"/>
    <property type="project" value="UniProtKB-KW"/>
</dbReference>
<evidence type="ECO:0000256" key="9">
    <source>
        <dbReference type="ARBA" id="ARBA00022840"/>
    </source>
</evidence>
<dbReference type="FunFam" id="3.40.50.20:FF:000010">
    <property type="entry name" value="Propionyl-CoA carboxylase subunit alpha"/>
    <property type="match status" value="1"/>
</dbReference>
<feature type="domain" description="ATP-grasp" evidence="18">
    <location>
        <begin position="120"/>
        <end position="316"/>
    </location>
</feature>
<evidence type="ECO:0000256" key="7">
    <source>
        <dbReference type="ARBA" id="ARBA00022598"/>
    </source>
</evidence>
<dbReference type="NCBIfam" id="NF006406">
    <property type="entry name" value="PRK08654.1"/>
    <property type="match status" value="1"/>
</dbReference>
<dbReference type="KEGG" id="mzh:Mzhil_0587"/>
<keyword evidence="11" id="KW-0092">Biotin</keyword>
<dbReference type="AlphaFoldDB" id="F7XQF3"/>
<dbReference type="Pfam" id="PF02785">
    <property type="entry name" value="Biotin_carb_C"/>
    <property type="match status" value="1"/>
</dbReference>
<evidence type="ECO:0000256" key="4">
    <source>
        <dbReference type="ARBA" id="ARBA00004742"/>
    </source>
</evidence>
<keyword evidence="6" id="KW-0312">Gluconeogenesis</keyword>
<dbReference type="InterPro" id="IPR005482">
    <property type="entry name" value="Biotin_COase_C"/>
</dbReference>
<evidence type="ECO:0000256" key="8">
    <source>
        <dbReference type="ARBA" id="ARBA00022741"/>
    </source>
</evidence>
<evidence type="ECO:0000256" key="1">
    <source>
        <dbReference type="ARBA" id="ARBA00001936"/>
    </source>
</evidence>
<dbReference type="OrthoDB" id="31083at2157"/>
<protein>
    <recommendedName>
        <fullName evidence="15">Pyruvate carboxylase subunit A</fullName>
        <ecNumber evidence="5">6.4.1.1</ecNumber>
    </recommendedName>
    <alternativeName>
        <fullName evidence="16">Pyruvic carboxylase A</fullName>
    </alternativeName>
</protein>
<evidence type="ECO:0000256" key="11">
    <source>
        <dbReference type="ARBA" id="ARBA00023267"/>
    </source>
</evidence>
<dbReference type="GO" id="GO:0046872">
    <property type="term" value="F:metal ion binding"/>
    <property type="evidence" value="ECO:0007669"/>
    <property type="project" value="InterPro"/>
</dbReference>
<dbReference type="Pfam" id="PF00289">
    <property type="entry name" value="Biotin_carb_N"/>
    <property type="match status" value="1"/>
</dbReference>
<dbReference type="InterPro" id="IPR016185">
    <property type="entry name" value="PreATP-grasp_dom_sf"/>
</dbReference>
<proteinExistence type="predicted"/>
<dbReference type="SUPFAM" id="SSF52440">
    <property type="entry name" value="PreATP-grasp domain"/>
    <property type="match status" value="1"/>
</dbReference>
<dbReference type="FunFam" id="3.30.1490.20:FF:000003">
    <property type="entry name" value="acetyl-CoA carboxylase isoform X1"/>
    <property type="match status" value="1"/>
</dbReference>
<evidence type="ECO:0000256" key="2">
    <source>
        <dbReference type="ARBA" id="ARBA00001941"/>
    </source>
</evidence>
<dbReference type="SUPFAM" id="SSF51246">
    <property type="entry name" value="Rudiment single hybrid motif"/>
    <property type="match status" value="1"/>
</dbReference>
<name>F7XQF3_METZD</name>
<comment type="subunit">
    <text evidence="14">Heterooctamer of four A and four B subunits.</text>
</comment>
<evidence type="ECO:0000259" key="18">
    <source>
        <dbReference type="PROSITE" id="PS50975"/>
    </source>
</evidence>
<evidence type="ECO:0000259" key="19">
    <source>
        <dbReference type="PROSITE" id="PS50979"/>
    </source>
</evidence>
<dbReference type="FunFam" id="3.30.470.20:FF:000028">
    <property type="entry name" value="Methylcrotonoyl-CoA carboxylase subunit alpha, mitochondrial"/>
    <property type="match status" value="1"/>
</dbReference>
<evidence type="ECO:0000256" key="16">
    <source>
        <dbReference type="ARBA" id="ARBA00079226"/>
    </source>
</evidence>
<dbReference type="PANTHER" id="PTHR18866:SF33">
    <property type="entry name" value="METHYLCROTONOYL-COA CARBOXYLASE SUBUNIT ALPHA, MITOCHONDRIAL-RELATED"/>
    <property type="match status" value="1"/>
</dbReference>
<comment type="cofactor">
    <cofactor evidence="1">
        <name>Mn(2+)</name>
        <dbReference type="ChEBI" id="CHEBI:29035"/>
    </cofactor>
</comment>
<evidence type="ECO:0000256" key="13">
    <source>
        <dbReference type="ARBA" id="ARBA00049382"/>
    </source>
</evidence>
<evidence type="ECO:0000256" key="15">
    <source>
        <dbReference type="ARBA" id="ARBA00073540"/>
    </source>
</evidence>